<feature type="compositionally biased region" description="Low complexity" evidence="1">
    <location>
        <begin position="178"/>
        <end position="202"/>
    </location>
</feature>
<dbReference type="EMBL" id="AFYH01248044">
    <property type="status" value="NOT_ANNOTATED_CDS"/>
    <property type="molecule type" value="Genomic_DNA"/>
</dbReference>
<keyword evidence="4" id="KW-1185">Reference proteome</keyword>
<organism evidence="3 4">
    <name type="scientific">Latimeria chalumnae</name>
    <name type="common">Coelacanth</name>
    <dbReference type="NCBI Taxonomy" id="7897"/>
    <lineage>
        <taxon>Eukaryota</taxon>
        <taxon>Metazoa</taxon>
        <taxon>Chordata</taxon>
        <taxon>Craniata</taxon>
        <taxon>Vertebrata</taxon>
        <taxon>Euteleostomi</taxon>
        <taxon>Coelacanthiformes</taxon>
        <taxon>Coelacanthidae</taxon>
        <taxon>Latimeria</taxon>
    </lineage>
</organism>
<name>H2ZY91_LATCH</name>
<sequence>MSNCVVEEVAASLVREYLSRKVRRKSSSPLEEKTKQNKKLPQSRTAEGNVSAVCHLQSYIKNKKNMQECPLKALLEIITRHLMEHSGVSNSSGDDFWSTQVSDPPCQTFKRLISSEGPSLGLHDLSEEERGESTAVSDTSKTETHRPASDFGTPLYTSVPSRAAGEKSKSANSVPVISGSSSEGDSTEGLRGTTSSSSSSFSVTEPRGTMGESHRLRSGRLVRGMMAGPIASSQEDSLKKRSTRRPLGPSFMLPVRGGAKEESMGLILSPSQKAASDSATKVGRDFVAQVFS</sequence>
<feature type="region of interest" description="Disordered" evidence="1">
    <location>
        <begin position="117"/>
        <end position="256"/>
    </location>
</feature>
<evidence type="ECO:0000256" key="1">
    <source>
        <dbReference type="SAM" id="MobiDB-lite"/>
    </source>
</evidence>
<dbReference type="Pfam" id="PF26038">
    <property type="entry name" value="Dimer_MINDY4_N"/>
    <property type="match status" value="1"/>
</dbReference>
<evidence type="ECO:0000259" key="2">
    <source>
        <dbReference type="Pfam" id="PF26038"/>
    </source>
</evidence>
<evidence type="ECO:0000313" key="4">
    <source>
        <dbReference type="Proteomes" id="UP000008672"/>
    </source>
</evidence>
<reference evidence="3" key="3">
    <citation type="submission" date="2025-09" db="UniProtKB">
        <authorList>
            <consortium name="Ensembl"/>
        </authorList>
    </citation>
    <scope>IDENTIFICATION</scope>
</reference>
<dbReference type="EMBL" id="AFYH01248041">
    <property type="status" value="NOT_ANNOTATED_CDS"/>
    <property type="molecule type" value="Genomic_DNA"/>
</dbReference>
<dbReference type="HOGENOM" id="CLU_954868_0_0_1"/>
<dbReference type="InParanoid" id="H2ZY91"/>
<dbReference type="EMBL" id="AFYH01248043">
    <property type="status" value="NOT_ANNOTATED_CDS"/>
    <property type="molecule type" value="Genomic_DNA"/>
</dbReference>
<dbReference type="AlphaFoldDB" id="H2ZY91"/>
<dbReference type="Proteomes" id="UP000008672">
    <property type="component" value="Unassembled WGS sequence"/>
</dbReference>
<feature type="region of interest" description="Disordered" evidence="1">
    <location>
        <begin position="24"/>
        <end position="47"/>
    </location>
</feature>
<dbReference type="InterPro" id="IPR059022">
    <property type="entry name" value="MINDY4_N"/>
</dbReference>
<protein>
    <recommendedName>
        <fullName evidence="2">MINDY4 N-terminal dimerisation domain-containing protein</fullName>
    </recommendedName>
</protein>
<evidence type="ECO:0000313" key="3">
    <source>
        <dbReference type="Ensembl" id="ENSLACP00000002362.1"/>
    </source>
</evidence>
<reference evidence="3" key="2">
    <citation type="submission" date="2025-08" db="UniProtKB">
        <authorList>
            <consortium name="Ensembl"/>
        </authorList>
    </citation>
    <scope>IDENTIFICATION</scope>
</reference>
<feature type="domain" description="MINDY4 N-terminal dimerisation" evidence="2">
    <location>
        <begin position="6"/>
        <end position="84"/>
    </location>
</feature>
<dbReference type="EMBL" id="AFYH01248042">
    <property type="status" value="NOT_ANNOTATED_CDS"/>
    <property type="molecule type" value="Genomic_DNA"/>
</dbReference>
<dbReference type="Ensembl" id="ENSLACT00000002382.1">
    <property type="protein sequence ID" value="ENSLACP00000002362.1"/>
    <property type="gene ID" value="ENSLACG00000002111.1"/>
</dbReference>
<dbReference type="eggNOG" id="ENOG502SFC3">
    <property type="taxonomic scope" value="Eukaryota"/>
</dbReference>
<dbReference type="EMBL" id="AFYH01248040">
    <property type="status" value="NOT_ANNOTATED_CDS"/>
    <property type="molecule type" value="Genomic_DNA"/>
</dbReference>
<proteinExistence type="predicted"/>
<dbReference type="OMA" id="SKTETHR"/>
<accession>H2ZY91</accession>
<reference evidence="4" key="1">
    <citation type="submission" date="2011-08" db="EMBL/GenBank/DDBJ databases">
        <title>The draft genome of Latimeria chalumnae.</title>
        <authorList>
            <person name="Di Palma F."/>
            <person name="Alfoldi J."/>
            <person name="Johnson J."/>
            <person name="Berlin A."/>
            <person name="Gnerre S."/>
            <person name="Jaffe D."/>
            <person name="MacCallum I."/>
            <person name="Young S."/>
            <person name="Walker B.J."/>
            <person name="Lander E."/>
            <person name="Lindblad-Toh K."/>
        </authorList>
    </citation>
    <scope>NUCLEOTIDE SEQUENCE [LARGE SCALE GENOMIC DNA]</scope>
    <source>
        <strain evidence="4">Wild caught</strain>
    </source>
</reference>